<accession>X1FEG7</accession>
<evidence type="ECO:0000313" key="1">
    <source>
        <dbReference type="EMBL" id="GAH30930.1"/>
    </source>
</evidence>
<dbReference type="AlphaFoldDB" id="X1FEG7"/>
<reference evidence="1" key="1">
    <citation type="journal article" date="2014" name="Front. Microbiol.">
        <title>High frequency of phylogenetically diverse reductive dehalogenase-homologous genes in deep subseafloor sedimentary metagenomes.</title>
        <authorList>
            <person name="Kawai M."/>
            <person name="Futagami T."/>
            <person name="Toyoda A."/>
            <person name="Takaki Y."/>
            <person name="Nishi S."/>
            <person name="Hori S."/>
            <person name="Arai W."/>
            <person name="Tsubouchi T."/>
            <person name="Morono Y."/>
            <person name="Uchiyama I."/>
            <person name="Ito T."/>
            <person name="Fujiyama A."/>
            <person name="Inagaki F."/>
            <person name="Takami H."/>
        </authorList>
    </citation>
    <scope>NUCLEOTIDE SEQUENCE</scope>
    <source>
        <strain evidence="1">Expedition CK06-06</strain>
    </source>
</reference>
<organism evidence="1">
    <name type="scientific">marine sediment metagenome</name>
    <dbReference type="NCBI Taxonomy" id="412755"/>
    <lineage>
        <taxon>unclassified sequences</taxon>
        <taxon>metagenomes</taxon>
        <taxon>ecological metagenomes</taxon>
    </lineage>
</organism>
<comment type="caution">
    <text evidence="1">The sequence shown here is derived from an EMBL/GenBank/DDBJ whole genome shotgun (WGS) entry which is preliminary data.</text>
</comment>
<sequence>MGMIDMTGQPRSDEELQEAIDCVKVIMVKHSLVLPLLTVHAGIIVNCLEELQGLRKLLAEARKKRLEDGSALENLRQFNDKKTNDKG</sequence>
<protein>
    <submittedName>
        <fullName evidence="1">Uncharacterized protein</fullName>
    </submittedName>
</protein>
<dbReference type="EMBL" id="BARU01001356">
    <property type="protein sequence ID" value="GAH30930.1"/>
    <property type="molecule type" value="Genomic_DNA"/>
</dbReference>
<name>X1FEG7_9ZZZZ</name>
<proteinExistence type="predicted"/>
<gene>
    <name evidence="1" type="ORF">S03H2_03618</name>
</gene>